<reference evidence="4" key="2">
    <citation type="submission" date="2020-09" db="EMBL/GenBank/DDBJ databases">
        <authorList>
            <person name="Sun Q."/>
            <person name="Zhou Y."/>
        </authorList>
    </citation>
    <scope>NUCLEOTIDE SEQUENCE</scope>
    <source>
        <strain evidence="4">CGMCC 4.3508</strain>
    </source>
</reference>
<dbReference type="Gene3D" id="3.40.50.720">
    <property type="entry name" value="NAD(P)-binding Rossmann-like Domain"/>
    <property type="match status" value="1"/>
</dbReference>
<dbReference type="AlphaFoldDB" id="A0A917RNS3"/>
<dbReference type="InterPro" id="IPR002347">
    <property type="entry name" value="SDR_fam"/>
</dbReference>
<keyword evidence="2" id="KW-0560">Oxidoreductase</keyword>
<dbReference type="Proteomes" id="UP000638263">
    <property type="component" value="Unassembled WGS sequence"/>
</dbReference>
<dbReference type="Pfam" id="PF13561">
    <property type="entry name" value="adh_short_C2"/>
    <property type="match status" value="1"/>
</dbReference>
<dbReference type="CDD" id="cd05233">
    <property type="entry name" value="SDR_c"/>
    <property type="match status" value="1"/>
</dbReference>
<dbReference type="PRINTS" id="PR00080">
    <property type="entry name" value="SDRFAMILY"/>
</dbReference>
<protein>
    <submittedName>
        <fullName evidence="4">Short-chain dehydrogenase</fullName>
    </submittedName>
</protein>
<feature type="domain" description="Ketoreductase" evidence="3">
    <location>
        <begin position="4"/>
        <end position="190"/>
    </location>
</feature>
<dbReference type="InterPro" id="IPR036291">
    <property type="entry name" value="NAD(P)-bd_dom_sf"/>
</dbReference>
<evidence type="ECO:0000256" key="2">
    <source>
        <dbReference type="ARBA" id="ARBA00023002"/>
    </source>
</evidence>
<dbReference type="PRINTS" id="PR00081">
    <property type="entry name" value="GDHRDH"/>
</dbReference>
<dbReference type="FunFam" id="3.40.50.720:FF:000084">
    <property type="entry name" value="Short-chain dehydrogenase reductase"/>
    <property type="match status" value="1"/>
</dbReference>
<dbReference type="GO" id="GO:0016491">
    <property type="term" value="F:oxidoreductase activity"/>
    <property type="evidence" value="ECO:0007669"/>
    <property type="project" value="UniProtKB-KW"/>
</dbReference>
<dbReference type="RefSeq" id="WP_058856065.1">
    <property type="nucleotide sequence ID" value="NZ_BMMH01000006.1"/>
</dbReference>
<reference evidence="4" key="1">
    <citation type="journal article" date="2014" name="Int. J. Syst. Evol. Microbiol.">
        <title>Complete genome sequence of Corynebacterium casei LMG S-19264T (=DSM 44701T), isolated from a smear-ripened cheese.</title>
        <authorList>
            <consortium name="US DOE Joint Genome Institute (JGI-PGF)"/>
            <person name="Walter F."/>
            <person name="Albersmeier A."/>
            <person name="Kalinowski J."/>
            <person name="Ruckert C."/>
        </authorList>
    </citation>
    <scope>NUCLEOTIDE SEQUENCE</scope>
    <source>
        <strain evidence="4">CGMCC 4.3508</strain>
    </source>
</reference>
<accession>A0A917RNS3</accession>
<proteinExistence type="inferred from homology"/>
<comment type="similarity">
    <text evidence="1">Belongs to the short-chain dehydrogenases/reductases (SDR) family.</text>
</comment>
<dbReference type="PANTHER" id="PTHR43975:SF2">
    <property type="entry name" value="EG:BACR7A4.14 PROTEIN-RELATED"/>
    <property type="match status" value="1"/>
</dbReference>
<sequence length="252" mass="25442">MTCQVVLVTGAAGGIGAATARLLAERGSDIVLVDRDASALESVSAAVAAAGARALVRAADVTDEHAVAAAFAAAYEQFDRVDGLVNSAATMISTPLIDTTVAEWNSVLSVNITGTFLACREFVRRLRATGRPGAIVNLSSISGSVALPNQAAYCASKGAVAQLSRQIAVEQAPHGIRCNVVSPGSVATDQLATYLAAQPDPAAARTDLYAAHPIGRIGEADEIAAGIAFLLGADAGFVTGADLAMDGGYTSV</sequence>
<dbReference type="InterPro" id="IPR057326">
    <property type="entry name" value="KR_dom"/>
</dbReference>
<dbReference type="InterPro" id="IPR020904">
    <property type="entry name" value="Sc_DH/Rdtase_CS"/>
</dbReference>
<gene>
    <name evidence="4" type="ORF">GCM10011588_33960</name>
</gene>
<dbReference type="SUPFAM" id="SSF51735">
    <property type="entry name" value="NAD(P)-binding Rossmann-fold domains"/>
    <property type="match status" value="1"/>
</dbReference>
<evidence type="ECO:0000313" key="5">
    <source>
        <dbReference type="Proteomes" id="UP000638263"/>
    </source>
</evidence>
<dbReference type="EMBL" id="BMMH01000006">
    <property type="protein sequence ID" value="GGL16457.1"/>
    <property type="molecule type" value="Genomic_DNA"/>
</dbReference>
<comment type="caution">
    <text evidence="4">The sequence shown here is derived from an EMBL/GenBank/DDBJ whole genome shotgun (WGS) entry which is preliminary data.</text>
</comment>
<evidence type="ECO:0000259" key="3">
    <source>
        <dbReference type="SMART" id="SM00822"/>
    </source>
</evidence>
<dbReference type="PROSITE" id="PS00061">
    <property type="entry name" value="ADH_SHORT"/>
    <property type="match status" value="1"/>
</dbReference>
<evidence type="ECO:0000313" key="4">
    <source>
        <dbReference type="EMBL" id="GGL16457.1"/>
    </source>
</evidence>
<dbReference type="PANTHER" id="PTHR43975">
    <property type="entry name" value="ZGC:101858"/>
    <property type="match status" value="1"/>
</dbReference>
<name>A0A917RNS3_9NOCA</name>
<evidence type="ECO:0000256" key="1">
    <source>
        <dbReference type="ARBA" id="ARBA00006484"/>
    </source>
</evidence>
<keyword evidence="5" id="KW-1185">Reference proteome</keyword>
<organism evidence="4 5">
    <name type="scientific">Nocardia jinanensis</name>
    <dbReference type="NCBI Taxonomy" id="382504"/>
    <lineage>
        <taxon>Bacteria</taxon>
        <taxon>Bacillati</taxon>
        <taxon>Actinomycetota</taxon>
        <taxon>Actinomycetes</taxon>
        <taxon>Mycobacteriales</taxon>
        <taxon>Nocardiaceae</taxon>
        <taxon>Nocardia</taxon>
    </lineage>
</organism>
<dbReference type="SMART" id="SM00822">
    <property type="entry name" value="PKS_KR"/>
    <property type="match status" value="1"/>
</dbReference>